<evidence type="ECO:0000256" key="2">
    <source>
        <dbReference type="SAM" id="MobiDB-lite"/>
    </source>
</evidence>
<feature type="region of interest" description="Disordered" evidence="2">
    <location>
        <begin position="1"/>
        <end position="35"/>
    </location>
</feature>
<comment type="caution">
    <text evidence="3">The sequence shown here is derived from an EMBL/GenBank/DDBJ whole genome shotgun (WGS) entry which is preliminary data.</text>
</comment>
<sequence>MASGHPIDSFAFMYRPESSQNSKSKVRPSSGMNPVYSPVQPGTAYANPKTMTYPGYPAGYSTTAPAYTPNIYQTGTPGYPPGYTTGTPYKVPPAQSNGAPPPYSASPSPYSTAMYPIRSAYPQQNLYAQGAYYSQPVFAQPHCACGHAEWLHHGHVCRASAHHTTAHTTHRHSPGHRANVQAAGVQLRTSALVELPAQCISGVHIVHISSLRGHSLQHRATESFCEYKY</sequence>
<evidence type="ECO:0000313" key="4">
    <source>
        <dbReference type="Proteomes" id="UP000824219"/>
    </source>
</evidence>
<comment type="similarity">
    <text evidence="1">Belongs to the FAM168 family.</text>
</comment>
<protein>
    <submittedName>
        <fullName evidence="3">Uncharacterized protein</fullName>
    </submittedName>
</protein>
<dbReference type="Pfam" id="PF14944">
    <property type="entry name" value="TCRP1"/>
    <property type="match status" value="1"/>
</dbReference>
<dbReference type="Proteomes" id="UP000824219">
    <property type="component" value="Linkage Group LG16"/>
</dbReference>
<dbReference type="PANTHER" id="PTHR31844">
    <property type="entry name" value="MYELIN-ASSOCIATED NEURITE-OUTGROWTH INHIBITOR-RELATED"/>
    <property type="match status" value="1"/>
</dbReference>
<dbReference type="OrthoDB" id="9940490at2759"/>
<name>A0A9D3SKL0_9TELE</name>
<dbReference type="InterPro" id="IPR029247">
    <property type="entry name" value="FAM168A/MANI"/>
</dbReference>
<keyword evidence="4" id="KW-1185">Reference proteome</keyword>
<dbReference type="EMBL" id="JAHKSW010000016">
    <property type="protein sequence ID" value="KAG7322609.1"/>
    <property type="molecule type" value="Genomic_DNA"/>
</dbReference>
<reference evidence="3 4" key="1">
    <citation type="submission" date="2021-06" db="EMBL/GenBank/DDBJ databases">
        <title>Chromosome-level genome assembly of the red-tail catfish (Hemibagrus wyckioides).</title>
        <authorList>
            <person name="Shao F."/>
        </authorList>
    </citation>
    <scope>NUCLEOTIDE SEQUENCE [LARGE SCALE GENOMIC DNA]</scope>
    <source>
        <strain evidence="3">EC202008001</strain>
        <tissue evidence="3">Blood</tissue>
    </source>
</reference>
<evidence type="ECO:0000313" key="3">
    <source>
        <dbReference type="EMBL" id="KAG7322609.1"/>
    </source>
</evidence>
<dbReference type="AlphaFoldDB" id="A0A9D3SKL0"/>
<organism evidence="3 4">
    <name type="scientific">Hemibagrus wyckioides</name>
    <dbReference type="NCBI Taxonomy" id="337641"/>
    <lineage>
        <taxon>Eukaryota</taxon>
        <taxon>Metazoa</taxon>
        <taxon>Chordata</taxon>
        <taxon>Craniata</taxon>
        <taxon>Vertebrata</taxon>
        <taxon>Euteleostomi</taxon>
        <taxon>Actinopterygii</taxon>
        <taxon>Neopterygii</taxon>
        <taxon>Teleostei</taxon>
        <taxon>Ostariophysi</taxon>
        <taxon>Siluriformes</taxon>
        <taxon>Bagridae</taxon>
        <taxon>Hemibagrus</taxon>
    </lineage>
</organism>
<accession>A0A9D3SKL0</accession>
<proteinExistence type="inferred from homology"/>
<gene>
    <name evidence="3" type="ORF">KOW79_013955</name>
</gene>
<evidence type="ECO:0000256" key="1">
    <source>
        <dbReference type="ARBA" id="ARBA00005357"/>
    </source>
</evidence>